<gene>
    <name evidence="2" type="ORF">RFULGI_LOCUS4755</name>
</gene>
<sequence length="85" mass="9681">MCLNKTKKQLSNKNKQKADTSEDEDTNQSEIEFEMNESGLGFNCDNETFATKNISALLKRLETLEKLQIAHNKEVKNQKTDANSD</sequence>
<evidence type="ECO:0000313" key="2">
    <source>
        <dbReference type="EMBL" id="CAG8553656.1"/>
    </source>
</evidence>
<organism evidence="2 3">
    <name type="scientific">Racocetra fulgida</name>
    <dbReference type="NCBI Taxonomy" id="60492"/>
    <lineage>
        <taxon>Eukaryota</taxon>
        <taxon>Fungi</taxon>
        <taxon>Fungi incertae sedis</taxon>
        <taxon>Mucoromycota</taxon>
        <taxon>Glomeromycotina</taxon>
        <taxon>Glomeromycetes</taxon>
        <taxon>Diversisporales</taxon>
        <taxon>Gigasporaceae</taxon>
        <taxon>Racocetra</taxon>
    </lineage>
</organism>
<dbReference type="EMBL" id="CAJVPZ010004934">
    <property type="protein sequence ID" value="CAG8553656.1"/>
    <property type="molecule type" value="Genomic_DNA"/>
</dbReference>
<keyword evidence="3" id="KW-1185">Reference proteome</keyword>
<dbReference type="Proteomes" id="UP000789396">
    <property type="component" value="Unassembled WGS sequence"/>
</dbReference>
<feature type="non-terminal residue" evidence="2">
    <location>
        <position position="85"/>
    </location>
</feature>
<evidence type="ECO:0000313" key="3">
    <source>
        <dbReference type="Proteomes" id="UP000789396"/>
    </source>
</evidence>
<feature type="compositionally biased region" description="Acidic residues" evidence="1">
    <location>
        <begin position="21"/>
        <end position="31"/>
    </location>
</feature>
<reference evidence="2" key="1">
    <citation type="submission" date="2021-06" db="EMBL/GenBank/DDBJ databases">
        <authorList>
            <person name="Kallberg Y."/>
            <person name="Tangrot J."/>
            <person name="Rosling A."/>
        </authorList>
    </citation>
    <scope>NUCLEOTIDE SEQUENCE</scope>
    <source>
        <strain evidence="2">IN212</strain>
    </source>
</reference>
<dbReference type="AlphaFoldDB" id="A0A9N9FQV9"/>
<dbReference type="OrthoDB" id="10384350at2759"/>
<proteinExistence type="predicted"/>
<name>A0A9N9FQV9_9GLOM</name>
<feature type="region of interest" description="Disordered" evidence="1">
    <location>
        <begin position="1"/>
        <end position="31"/>
    </location>
</feature>
<accession>A0A9N9FQV9</accession>
<protein>
    <submittedName>
        <fullName evidence="2">7355_t:CDS:1</fullName>
    </submittedName>
</protein>
<comment type="caution">
    <text evidence="2">The sequence shown here is derived from an EMBL/GenBank/DDBJ whole genome shotgun (WGS) entry which is preliminary data.</text>
</comment>
<feature type="compositionally biased region" description="Basic residues" evidence="1">
    <location>
        <begin position="1"/>
        <end position="10"/>
    </location>
</feature>
<evidence type="ECO:0000256" key="1">
    <source>
        <dbReference type="SAM" id="MobiDB-lite"/>
    </source>
</evidence>